<accession>A0A917X7B7</accession>
<feature type="region of interest" description="Disordered" evidence="1">
    <location>
        <begin position="1"/>
        <end position="32"/>
    </location>
</feature>
<reference evidence="2" key="1">
    <citation type="journal article" date="2014" name="Int. J. Syst. Evol. Microbiol.">
        <title>Complete genome sequence of Corynebacterium casei LMG S-19264T (=DSM 44701T), isolated from a smear-ripened cheese.</title>
        <authorList>
            <consortium name="US DOE Joint Genome Institute (JGI-PGF)"/>
            <person name="Walter F."/>
            <person name="Albersmeier A."/>
            <person name="Kalinowski J."/>
            <person name="Ruckert C."/>
        </authorList>
    </citation>
    <scope>NUCLEOTIDE SEQUENCE</scope>
    <source>
        <strain evidence="2">JCM 19831</strain>
    </source>
</reference>
<feature type="region of interest" description="Disordered" evidence="1">
    <location>
        <begin position="67"/>
        <end position="86"/>
    </location>
</feature>
<evidence type="ECO:0000313" key="2">
    <source>
        <dbReference type="EMBL" id="GGM86209.1"/>
    </source>
</evidence>
<dbReference type="Proteomes" id="UP000642070">
    <property type="component" value="Unassembled WGS sequence"/>
</dbReference>
<evidence type="ECO:0000256" key="1">
    <source>
        <dbReference type="SAM" id="MobiDB-lite"/>
    </source>
</evidence>
<feature type="region of interest" description="Disordered" evidence="1">
    <location>
        <begin position="134"/>
        <end position="158"/>
    </location>
</feature>
<protein>
    <submittedName>
        <fullName evidence="2">Uncharacterized protein</fullName>
    </submittedName>
</protein>
<keyword evidence="3" id="KW-1185">Reference proteome</keyword>
<dbReference type="AlphaFoldDB" id="A0A917X7B7"/>
<dbReference type="RefSeq" id="WP_190257648.1">
    <property type="nucleotide sequence ID" value="NZ_BMPI01000105.1"/>
</dbReference>
<gene>
    <name evidence="2" type="ORF">GCM10007977_105130</name>
</gene>
<comment type="caution">
    <text evidence="2">The sequence shown here is derived from an EMBL/GenBank/DDBJ whole genome shotgun (WGS) entry which is preliminary data.</text>
</comment>
<feature type="compositionally biased region" description="Low complexity" evidence="1">
    <location>
        <begin position="10"/>
        <end position="19"/>
    </location>
</feature>
<reference evidence="2" key="2">
    <citation type="submission" date="2020-09" db="EMBL/GenBank/DDBJ databases">
        <authorList>
            <person name="Sun Q."/>
            <person name="Ohkuma M."/>
        </authorList>
    </citation>
    <scope>NUCLEOTIDE SEQUENCE</scope>
    <source>
        <strain evidence="2">JCM 19831</strain>
    </source>
</reference>
<organism evidence="2 3">
    <name type="scientific">Dactylosporangium sucinum</name>
    <dbReference type="NCBI Taxonomy" id="1424081"/>
    <lineage>
        <taxon>Bacteria</taxon>
        <taxon>Bacillati</taxon>
        <taxon>Actinomycetota</taxon>
        <taxon>Actinomycetes</taxon>
        <taxon>Micromonosporales</taxon>
        <taxon>Micromonosporaceae</taxon>
        <taxon>Dactylosporangium</taxon>
    </lineage>
</organism>
<name>A0A917X7B7_9ACTN</name>
<sequence>MQTLKRRRAAPATARTNPAGRRKKTLKRRKPKISPRRLLLAAAAAFLLLMVGRSVLPALGIEAPGLPKFGSEPTPTTPQTKAPPPPTIDLNGVLVHGGDTPMITLNPGLVRLGGSVTVQGNGFDQGSMVDVFLGPQSDGAAPKPKKGKSTASAADQPKQVGTAKAGKYGIFTLNFTFPNKMTEPVLEVTAQARGSDKVAKADAAVAQGAGQAALSAVVGKPGDTINLTAKGFSPGEQLNVYWGRINGTPNLTLTADEDGSVGKTPIKVGVTAVGQTSLVVVGKTSGAAASAPFQVLRLYPSIKLAPYAVKATQKISFSGSGFAPGERVLVRLNSAGGQPVMAVVTDGAGGFKGAGLVMPYQLKGSQSLVFIGEQSRAAVSSGFTILPFTPQARTNAYGGLPGTMVNFYATQFAPNEAVHVYVRTAKGAKPQLVSAFRVDQKGTARAVGQYTIPGDTEDTVVFELHGQRSDAVAKVNFKVDKSGGPVDIPAPKPYTVPKGLEN</sequence>
<feature type="compositionally biased region" description="Basic residues" evidence="1">
    <location>
        <begin position="20"/>
        <end position="32"/>
    </location>
</feature>
<proteinExistence type="predicted"/>
<evidence type="ECO:0000313" key="3">
    <source>
        <dbReference type="Proteomes" id="UP000642070"/>
    </source>
</evidence>
<dbReference type="EMBL" id="BMPI01000105">
    <property type="protein sequence ID" value="GGM86209.1"/>
    <property type="molecule type" value="Genomic_DNA"/>
</dbReference>